<dbReference type="InterPro" id="IPR002853">
    <property type="entry name" value="TFIIE_asu"/>
</dbReference>
<evidence type="ECO:0000256" key="6">
    <source>
        <dbReference type="ARBA" id="ARBA00022833"/>
    </source>
</evidence>
<dbReference type="InParanoid" id="T1G7S2"/>
<dbReference type="InterPro" id="IPR013083">
    <property type="entry name" value="Znf_RING/FYVE/PHD"/>
</dbReference>
<evidence type="ECO:0000256" key="14">
    <source>
        <dbReference type="ARBA" id="ARBA00080958"/>
    </source>
</evidence>
<keyword evidence="18" id="KW-1185">Reference proteome</keyword>
<comment type="similarity">
    <text evidence="2">Belongs to the TFIIE alpha subunit family.</text>
</comment>
<reference evidence="18" key="1">
    <citation type="submission" date="2012-12" db="EMBL/GenBank/DDBJ databases">
        <authorList>
            <person name="Hellsten U."/>
            <person name="Grimwood J."/>
            <person name="Chapman J.A."/>
            <person name="Shapiro H."/>
            <person name="Aerts A."/>
            <person name="Otillar R.P."/>
            <person name="Terry A.Y."/>
            <person name="Boore J.L."/>
            <person name="Simakov O."/>
            <person name="Marletaz F."/>
            <person name="Cho S.-J."/>
            <person name="Edsinger-Gonzales E."/>
            <person name="Havlak P."/>
            <person name="Kuo D.-H."/>
            <person name="Larsson T."/>
            <person name="Lv J."/>
            <person name="Arendt D."/>
            <person name="Savage R."/>
            <person name="Osoegawa K."/>
            <person name="de Jong P."/>
            <person name="Lindberg D.R."/>
            <person name="Seaver E.C."/>
            <person name="Weisblat D.A."/>
            <person name="Putnam N.H."/>
            <person name="Grigoriev I.V."/>
            <person name="Rokhsar D.S."/>
        </authorList>
    </citation>
    <scope>NUCLEOTIDE SEQUENCE</scope>
</reference>
<evidence type="ECO:0000256" key="13">
    <source>
        <dbReference type="ARBA" id="ARBA00073913"/>
    </source>
</evidence>
<organism evidence="17 18">
    <name type="scientific">Helobdella robusta</name>
    <name type="common">Californian leech</name>
    <dbReference type="NCBI Taxonomy" id="6412"/>
    <lineage>
        <taxon>Eukaryota</taxon>
        <taxon>Metazoa</taxon>
        <taxon>Spiralia</taxon>
        <taxon>Lophotrochozoa</taxon>
        <taxon>Annelida</taxon>
        <taxon>Clitellata</taxon>
        <taxon>Hirudinea</taxon>
        <taxon>Rhynchobdellida</taxon>
        <taxon>Glossiphoniidae</taxon>
        <taxon>Helobdella</taxon>
    </lineage>
</organism>
<keyword evidence="8" id="KW-0805">Transcription regulation</keyword>
<evidence type="ECO:0000256" key="2">
    <source>
        <dbReference type="ARBA" id="ARBA00008947"/>
    </source>
</evidence>
<dbReference type="InterPro" id="IPR039997">
    <property type="entry name" value="TFE"/>
</dbReference>
<evidence type="ECO:0000256" key="1">
    <source>
        <dbReference type="ARBA" id="ARBA00004123"/>
    </source>
</evidence>
<dbReference type="KEGG" id="hro:HELRODRAFT_90493"/>
<dbReference type="PANTHER" id="PTHR13097">
    <property type="entry name" value="TRANSCRIPTION INITIATION FACTOR IIE, ALPHA SUBUNIT"/>
    <property type="match status" value="1"/>
</dbReference>
<dbReference type="AlphaFoldDB" id="T1G7S2"/>
<sequence>MSGLRLVNEVPDALTRLVRCIVSGFCSVECSLVMDLLIHHPGIKEDDLLEITKFDKKQLRSIVTTLKQDQFIHSRIQMETGSDGKATRHNYYFINYSIFVNVVKYKLDQVRRKIETMERDMTIRASFRCPRCHKTFTDLETGQLFDSATQTYNCTYCLTEVEEEVYDKNHFDSRTLMAKFNEQMEPFYDLLRELDGIKLSDTLLDPPLIKDAKTNNR</sequence>
<protein>
    <recommendedName>
        <fullName evidence="13">General transcription factor IIE subunit 1</fullName>
    </recommendedName>
    <alternativeName>
        <fullName evidence="14">Transcription initiation factor IIE subunit alpha</fullName>
    </alternativeName>
</protein>
<dbReference type="SUPFAM" id="SSF57783">
    <property type="entry name" value="Zinc beta-ribbon"/>
    <property type="match status" value="1"/>
</dbReference>
<dbReference type="GO" id="GO:0006367">
    <property type="term" value="P:transcription initiation at RNA polymerase II promoter"/>
    <property type="evidence" value="ECO:0007669"/>
    <property type="project" value="InterPro"/>
</dbReference>
<dbReference type="eggNOG" id="KOG2593">
    <property type="taxonomic scope" value="Eukaryota"/>
</dbReference>
<reference evidence="16 18" key="2">
    <citation type="journal article" date="2013" name="Nature">
        <title>Insights into bilaterian evolution from three spiralian genomes.</title>
        <authorList>
            <person name="Simakov O."/>
            <person name="Marletaz F."/>
            <person name="Cho S.J."/>
            <person name="Edsinger-Gonzales E."/>
            <person name="Havlak P."/>
            <person name="Hellsten U."/>
            <person name="Kuo D.H."/>
            <person name="Larsson T."/>
            <person name="Lv J."/>
            <person name="Arendt D."/>
            <person name="Savage R."/>
            <person name="Osoegawa K."/>
            <person name="de Jong P."/>
            <person name="Grimwood J."/>
            <person name="Chapman J.A."/>
            <person name="Shapiro H."/>
            <person name="Aerts A."/>
            <person name="Otillar R.P."/>
            <person name="Terry A.Y."/>
            <person name="Boore J.L."/>
            <person name="Grigoriev I.V."/>
            <person name="Lindberg D.R."/>
            <person name="Seaver E.C."/>
            <person name="Weisblat D.A."/>
            <person name="Putnam N.H."/>
            <person name="Rokhsar D.S."/>
        </authorList>
    </citation>
    <scope>NUCLEOTIDE SEQUENCE</scope>
</reference>
<dbReference type="FunFam" id="3.30.40.10:FF:000087">
    <property type="entry name" value="General transcription factor IIE subunit 1"/>
    <property type="match status" value="1"/>
</dbReference>
<proteinExistence type="inferred from homology"/>
<evidence type="ECO:0000259" key="15">
    <source>
        <dbReference type="PROSITE" id="PS51344"/>
    </source>
</evidence>
<comment type="subunit">
    <text evidence="12">Tetramer of two alpha and two beta chains. Interacts with TAF6/TAFII80. Interacts with ATF7IP. Interacts with SND1. Part of TBP-based Pol II pre-initiation complex (PIC), in which Pol II core assembles with general transcription factors and other specific initiation factors including GTF2E1, GTF2E2, GTF2F1, GTF2F2, TCEA1, ERCC2, ERCC3, GTF2H2, GTF2H3, GTF2H4, GTF2H5, GTF2A1, GTF2A2, GTF2B and TBP; this large multi-subunit PIC complex mediates DNA unwinding and targets Pol II core to the transcription start site where the first phosphodiester bond forms.</text>
</comment>
<dbReference type="EMBL" id="KB097727">
    <property type="protein sequence ID" value="ESN91068.1"/>
    <property type="molecule type" value="Genomic_DNA"/>
</dbReference>
<evidence type="ECO:0000256" key="5">
    <source>
        <dbReference type="ARBA" id="ARBA00022771"/>
    </source>
</evidence>
<comment type="function">
    <text evidence="11">Recruits TFIIH to the initiation complex and stimulates the RNA polymerase II C-terminal domain kinase and DNA-dependent ATPase activities of TFIIH. Both TFIIH and TFIIE are required for promoter clearance by RNA polymerase.</text>
</comment>
<dbReference type="HOGENOM" id="CLU_081330_0_0_1"/>
<evidence type="ECO:0000256" key="11">
    <source>
        <dbReference type="ARBA" id="ARBA00025581"/>
    </source>
</evidence>
<dbReference type="STRING" id="6412.T1G7S2"/>
<gene>
    <name evidence="17" type="primary">20217119</name>
    <name evidence="16" type="ORF">HELRODRAFT_90493</name>
</gene>
<evidence type="ECO:0000256" key="3">
    <source>
        <dbReference type="ARBA" id="ARBA00022553"/>
    </source>
</evidence>
<accession>T1G7S2</accession>
<name>T1G7S2_HELRO</name>
<comment type="subcellular location">
    <subcellularLocation>
        <location evidence="1">Nucleus</location>
    </subcellularLocation>
</comment>
<dbReference type="OrthoDB" id="361102at2759"/>
<dbReference type="GeneID" id="20217119"/>
<evidence type="ECO:0000256" key="9">
    <source>
        <dbReference type="ARBA" id="ARBA00023163"/>
    </source>
</evidence>
<keyword evidence="3" id="KW-0597">Phosphoprotein</keyword>
<evidence type="ECO:0000256" key="7">
    <source>
        <dbReference type="ARBA" id="ARBA00022990"/>
    </source>
</evidence>
<dbReference type="Proteomes" id="UP000015101">
    <property type="component" value="Unassembled WGS sequence"/>
</dbReference>
<evidence type="ECO:0000256" key="8">
    <source>
        <dbReference type="ARBA" id="ARBA00023015"/>
    </source>
</evidence>
<dbReference type="InterPro" id="IPR024550">
    <property type="entry name" value="TFIIEa/SarR/Rpc3_HTH_dom"/>
</dbReference>
<keyword evidence="6" id="KW-0862">Zinc</keyword>
<dbReference type="Gene3D" id="3.30.40.10">
    <property type="entry name" value="Zinc/RING finger domain, C3HC4 (zinc finger)"/>
    <property type="match status" value="1"/>
</dbReference>
<dbReference type="InterPro" id="IPR017919">
    <property type="entry name" value="TFIIE/TFIIEa_HTH"/>
</dbReference>
<reference evidence="17" key="3">
    <citation type="submission" date="2015-06" db="UniProtKB">
        <authorList>
            <consortium name="EnsemblMetazoa"/>
        </authorList>
    </citation>
    <scope>IDENTIFICATION</scope>
</reference>
<keyword evidence="4" id="KW-0479">Metal-binding</keyword>
<dbReference type="GO" id="GO:0008270">
    <property type="term" value="F:zinc ion binding"/>
    <property type="evidence" value="ECO:0007669"/>
    <property type="project" value="UniProtKB-KW"/>
</dbReference>
<dbReference type="EnsemblMetazoa" id="HelroT90493">
    <property type="protein sequence ID" value="HelroP90493"/>
    <property type="gene ID" value="HelroG90493"/>
</dbReference>
<dbReference type="PROSITE" id="PS51344">
    <property type="entry name" value="HTH_TFE_IIE"/>
    <property type="match status" value="1"/>
</dbReference>
<evidence type="ECO:0000256" key="4">
    <source>
        <dbReference type="ARBA" id="ARBA00022723"/>
    </source>
</evidence>
<evidence type="ECO:0000313" key="16">
    <source>
        <dbReference type="EMBL" id="ESN91068.1"/>
    </source>
</evidence>
<evidence type="ECO:0000313" key="17">
    <source>
        <dbReference type="EnsemblMetazoa" id="HelroP90493"/>
    </source>
</evidence>
<evidence type="ECO:0000256" key="10">
    <source>
        <dbReference type="ARBA" id="ARBA00023242"/>
    </source>
</evidence>
<keyword evidence="7" id="KW-0007">Acetylation</keyword>
<dbReference type="EMBL" id="AMQM01008138">
    <property type="status" value="NOT_ANNOTATED_CDS"/>
    <property type="molecule type" value="Genomic_DNA"/>
</dbReference>
<dbReference type="RefSeq" id="XP_009030824.1">
    <property type="nucleotide sequence ID" value="XM_009032576.1"/>
</dbReference>
<dbReference type="Pfam" id="PF02002">
    <property type="entry name" value="TFIIE_alpha"/>
    <property type="match status" value="1"/>
</dbReference>
<feature type="domain" description="HTH TFE/IIEalpha-type" evidence="15">
    <location>
        <begin position="14"/>
        <end position="104"/>
    </location>
</feature>
<dbReference type="PANTHER" id="PTHR13097:SF7">
    <property type="entry name" value="GENERAL TRANSCRIPTION FACTOR IIE SUBUNIT 1"/>
    <property type="match status" value="1"/>
</dbReference>
<dbReference type="CTD" id="20217119"/>
<dbReference type="OMA" id="FYEPHHV"/>
<evidence type="ECO:0000313" key="18">
    <source>
        <dbReference type="Proteomes" id="UP000015101"/>
    </source>
</evidence>
<dbReference type="SMART" id="SM00531">
    <property type="entry name" value="TFIIE"/>
    <property type="match status" value="1"/>
</dbReference>
<keyword evidence="5" id="KW-0863">Zinc-finger</keyword>
<evidence type="ECO:0000256" key="12">
    <source>
        <dbReference type="ARBA" id="ARBA00065242"/>
    </source>
</evidence>
<keyword evidence="9" id="KW-0804">Transcription</keyword>
<keyword evidence="10" id="KW-0539">Nucleus</keyword>
<dbReference type="GO" id="GO:0005634">
    <property type="term" value="C:nucleus"/>
    <property type="evidence" value="ECO:0007669"/>
    <property type="project" value="UniProtKB-SubCell"/>
</dbReference>